<evidence type="ECO:0000313" key="1">
    <source>
        <dbReference type="EnsemblPlants" id="TuG1812G0300002647.01.T01"/>
    </source>
</evidence>
<protein>
    <submittedName>
        <fullName evidence="1">Uncharacterized protein</fullName>
    </submittedName>
</protein>
<sequence>MPLEVGGGLGNGDGERGILLLARQTMDSAGKIWSFARCGNGHLINDQLEALRTKSTENIPLPLHLKLNLQVVDSRSSSVYQIEYKGD</sequence>
<dbReference type="AlphaFoldDB" id="A0A8R7TVH7"/>
<dbReference type="Gramene" id="TuG1812G0300002647.01.T01">
    <property type="protein sequence ID" value="TuG1812G0300002647.01.T01"/>
    <property type="gene ID" value="TuG1812G0300002647.01"/>
</dbReference>
<accession>A0A8R7TVH7</accession>
<reference evidence="2" key="1">
    <citation type="journal article" date="2013" name="Nature">
        <title>Draft genome of the wheat A-genome progenitor Triticum urartu.</title>
        <authorList>
            <person name="Ling H.Q."/>
            <person name="Zhao S."/>
            <person name="Liu D."/>
            <person name="Wang J."/>
            <person name="Sun H."/>
            <person name="Zhang C."/>
            <person name="Fan H."/>
            <person name="Li D."/>
            <person name="Dong L."/>
            <person name="Tao Y."/>
            <person name="Gao C."/>
            <person name="Wu H."/>
            <person name="Li Y."/>
            <person name="Cui Y."/>
            <person name="Guo X."/>
            <person name="Zheng S."/>
            <person name="Wang B."/>
            <person name="Yu K."/>
            <person name="Liang Q."/>
            <person name="Yang W."/>
            <person name="Lou X."/>
            <person name="Chen J."/>
            <person name="Feng M."/>
            <person name="Jian J."/>
            <person name="Zhang X."/>
            <person name="Luo G."/>
            <person name="Jiang Y."/>
            <person name="Liu J."/>
            <person name="Wang Z."/>
            <person name="Sha Y."/>
            <person name="Zhang B."/>
            <person name="Wu H."/>
            <person name="Tang D."/>
            <person name="Shen Q."/>
            <person name="Xue P."/>
            <person name="Zou S."/>
            <person name="Wang X."/>
            <person name="Liu X."/>
            <person name="Wang F."/>
            <person name="Yang Y."/>
            <person name="An X."/>
            <person name="Dong Z."/>
            <person name="Zhang K."/>
            <person name="Zhang X."/>
            <person name="Luo M.C."/>
            <person name="Dvorak J."/>
            <person name="Tong Y."/>
            <person name="Wang J."/>
            <person name="Yang H."/>
            <person name="Li Z."/>
            <person name="Wang D."/>
            <person name="Zhang A."/>
            <person name="Wang J."/>
        </authorList>
    </citation>
    <scope>NUCLEOTIDE SEQUENCE</scope>
    <source>
        <strain evidence="2">cv. G1812</strain>
    </source>
</reference>
<reference evidence="1" key="3">
    <citation type="submission" date="2022-06" db="UniProtKB">
        <authorList>
            <consortium name="EnsemblPlants"/>
        </authorList>
    </citation>
    <scope>IDENTIFICATION</scope>
</reference>
<dbReference type="EnsemblPlants" id="TuG1812G0300002647.01.T01">
    <property type="protein sequence ID" value="TuG1812G0300002647.01.T01"/>
    <property type="gene ID" value="TuG1812G0300002647.01"/>
</dbReference>
<proteinExistence type="predicted"/>
<reference evidence="1" key="2">
    <citation type="submission" date="2018-03" db="EMBL/GenBank/DDBJ databases">
        <title>The Triticum urartu genome reveals the dynamic nature of wheat genome evolution.</title>
        <authorList>
            <person name="Ling H."/>
            <person name="Ma B."/>
            <person name="Shi X."/>
            <person name="Liu H."/>
            <person name="Dong L."/>
            <person name="Sun H."/>
            <person name="Cao Y."/>
            <person name="Gao Q."/>
            <person name="Zheng S."/>
            <person name="Li Y."/>
            <person name="Yu Y."/>
            <person name="Du H."/>
            <person name="Qi M."/>
            <person name="Li Y."/>
            <person name="Yu H."/>
            <person name="Cui Y."/>
            <person name="Wang N."/>
            <person name="Chen C."/>
            <person name="Wu H."/>
            <person name="Zhao Y."/>
            <person name="Zhang J."/>
            <person name="Li Y."/>
            <person name="Zhou W."/>
            <person name="Zhang B."/>
            <person name="Hu W."/>
            <person name="Eijk M."/>
            <person name="Tang J."/>
            <person name="Witsenboer H."/>
            <person name="Zhao S."/>
            <person name="Li Z."/>
            <person name="Zhang A."/>
            <person name="Wang D."/>
            <person name="Liang C."/>
        </authorList>
    </citation>
    <scope>NUCLEOTIDE SEQUENCE [LARGE SCALE GENOMIC DNA]</scope>
    <source>
        <strain evidence="1">cv. G1812</strain>
    </source>
</reference>
<dbReference type="Proteomes" id="UP000015106">
    <property type="component" value="Chromosome 3"/>
</dbReference>
<name>A0A8R7TVH7_TRIUA</name>
<evidence type="ECO:0000313" key="2">
    <source>
        <dbReference type="Proteomes" id="UP000015106"/>
    </source>
</evidence>
<keyword evidence="2" id="KW-1185">Reference proteome</keyword>
<organism evidence="1 2">
    <name type="scientific">Triticum urartu</name>
    <name type="common">Red wild einkorn</name>
    <name type="synonym">Crithodium urartu</name>
    <dbReference type="NCBI Taxonomy" id="4572"/>
    <lineage>
        <taxon>Eukaryota</taxon>
        <taxon>Viridiplantae</taxon>
        <taxon>Streptophyta</taxon>
        <taxon>Embryophyta</taxon>
        <taxon>Tracheophyta</taxon>
        <taxon>Spermatophyta</taxon>
        <taxon>Magnoliopsida</taxon>
        <taxon>Liliopsida</taxon>
        <taxon>Poales</taxon>
        <taxon>Poaceae</taxon>
        <taxon>BOP clade</taxon>
        <taxon>Pooideae</taxon>
        <taxon>Triticodae</taxon>
        <taxon>Triticeae</taxon>
        <taxon>Triticinae</taxon>
        <taxon>Triticum</taxon>
    </lineage>
</organism>